<dbReference type="InterPro" id="IPR028098">
    <property type="entry name" value="Glyco_trans_4-like_N"/>
</dbReference>
<comment type="caution">
    <text evidence="5">The sequence shown here is derived from an EMBL/GenBank/DDBJ whole genome shotgun (WGS) entry which is preliminary data.</text>
</comment>
<reference evidence="5" key="1">
    <citation type="submission" date="2022-07" db="EMBL/GenBank/DDBJ databases">
        <title>Parvularcula maris sp. nov., an algicidal bacterium isolated from seawater.</title>
        <authorList>
            <person name="Li F."/>
        </authorList>
    </citation>
    <scope>NUCLEOTIDE SEQUENCE</scope>
    <source>
        <strain evidence="5">BGMRC 0090</strain>
    </source>
</reference>
<evidence type="ECO:0000259" key="3">
    <source>
        <dbReference type="Pfam" id="PF00534"/>
    </source>
</evidence>
<dbReference type="GO" id="GO:0016757">
    <property type="term" value="F:glycosyltransferase activity"/>
    <property type="evidence" value="ECO:0007669"/>
    <property type="project" value="UniProtKB-KW"/>
</dbReference>
<keyword evidence="2" id="KW-0808">Transferase</keyword>
<evidence type="ECO:0000313" key="5">
    <source>
        <dbReference type="EMBL" id="MCQ8184533.1"/>
    </source>
</evidence>
<dbReference type="InterPro" id="IPR001296">
    <property type="entry name" value="Glyco_trans_1"/>
</dbReference>
<dbReference type="Gene3D" id="3.40.50.2000">
    <property type="entry name" value="Glycogen Phosphorylase B"/>
    <property type="match status" value="2"/>
</dbReference>
<dbReference type="AlphaFoldDB" id="A0A9X2RJC2"/>
<dbReference type="SUPFAM" id="SSF53756">
    <property type="entry name" value="UDP-Glycosyltransferase/glycogen phosphorylase"/>
    <property type="match status" value="1"/>
</dbReference>
<feature type="domain" description="Glycosyltransferase subfamily 4-like N-terminal" evidence="4">
    <location>
        <begin position="22"/>
        <end position="181"/>
    </location>
</feature>
<protein>
    <submittedName>
        <fullName evidence="5">Glycosyltransferase family 4 protein</fullName>
    </submittedName>
</protein>
<feature type="domain" description="Glycosyl transferase family 1" evidence="3">
    <location>
        <begin position="190"/>
        <end position="363"/>
    </location>
</feature>
<dbReference type="CDD" id="cd03819">
    <property type="entry name" value="GT4_WavL-like"/>
    <property type="match status" value="1"/>
</dbReference>
<dbReference type="EMBL" id="JANIBC010000002">
    <property type="protein sequence ID" value="MCQ8184533.1"/>
    <property type="molecule type" value="Genomic_DNA"/>
</dbReference>
<sequence length="390" mass="41673">MTSAPDMTGRTLLQVIPKLKGGGAERTTLEVGAAFVRAGGTSLVVSSGGGMVEELEQGGSEHIAMPVESKNPLLLAQNARDLADLVKERGVNIIHARSRAPAWSAFFAARRTGTPFVTTYHGTYGAKTAIKRRYNSVMVRGDAVIANSAFTAQHVRKQYEGLPYFDGSRMVTIPRGADLERFDPASVGEERIRPFSLRFGEGFKVVMPGRFTGWKGQGVLIEAARLFREERPDVPLRVLMAGRMDEKPDYVDGLRRRIAEAGLQGVVELMPATDDVPALLAASDVVVSASTDPEAFGRVAIEASAMGKPVIATAHGGSLETVLDGETGYLVPPGDAEALAKALGKLHALGAEGRRAMGERGTQHAGQKFTIEAMTTSTLLVYERLLGQKG</sequence>
<proteinExistence type="predicted"/>
<name>A0A9X2RJC2_9PROT</name>
<organism evidence="5 6">
    <name type="scientific">Parvularcula maris</name>
    <dbReference type="NCBI Taxonomy" id="2965077"/>
    <lineage>
        <taxon>Bacteria</taxon>
        <taxon>Pseudomonadati</taxon>
        <taxon>Pseudomonadota</taxon>
        <taxon>Alphaproteobacteria</taxon>
        <taxon>Parvularculales</taxon>
        <taxon>Parvularculaceae</taxon>
        <taxon>Parvularcula</taxon>
    </lineage>
</organism>
<dbReference type="Proteomes" id="UP001142610">
    <property type="component" value="Unassembled WGS sequence"/>
</dbReference>
<dbReference type="Pfam" id="PF00534">
    <property type="entry name" value="Glycos_transf_1"/>
    <property type="match status" value="1"/>
</dbReference>
<dbReference type="RefSeq" id="WP_256618370.1">
    <property type="nucleotide sequence ID" value="NZ_JANIBC010000002.1"/>
</dbReference>
<dbReference type="PANTHER" id="PTHR12526">
    <property type="entry name" value="GLYCOSYLTRANSFERASE"/>
    <property type="match status" value="1"/>
</dbReference>
<keyword evidence="1" id="KW-0328">Glycosyltransferase</keyword>
<evidence type="ECO:0000256" key="1">
    <source>
        <dbReference type="ARBA" id="ARBA00022676"/>
    </source>
</evidence>
<dbReference type="PANTHER" id="PTHR12526:SF510">
    <property type="entry name" value="D-INOSITOL 3-PHOSPHATE GLYCOSYLTRANSFERASE"/>
    <property type="match status" value="1"/>
</dbReference>
<dbReference type="Pfam" id="PF13439">
    <property type="entry name" value="Glyco_transf_4"/>
    <property type="match status" value="1"/>
</dbReference>
<evidence type="ECO:0000259" key="4">
    <source>
        <dbReference type="Pfam" id="PF13439"/>
    </source>
</evidence>
<gene>
    <name evidence="5" type="ORF">NOG11_03950</name>
</gene>
<keyword evidence="6" id="KW-1185">Reference proteome</keyword>
<evidence type="ECO:0000313" key="6">
    <source>
        <dbReference type="Proteomes" id="UP001142610"/>
    </source>
</evidence>
<accession>A0A9X2RJC2</accession>
<evidence type="ECO:0000256" key="2">
    <source>
        <dbReference type="ARBA" id="ARBA00022679"/>
    </source>
</evidence>